<keyword evidence="7" id="KW-1185">Reference proteome</keyword>
<dbReference type="Pfam" id="PF00890">
    <property type="entry name" value="FAD_binding_2"/>
    <property type="match status" value="2"/>
</dbReference>
<dbReference type="PRINTS" id="PR00411">
    <property type="entry name" value="PNDRDTASEI"/>
</dbReference>
<evidence type="ECO:0000256" key="1">
    <source>
        <dbReference type="ARBA" id="ARBA00001974"/>
    </source>
</evidence>
<dbReference type="Gene3D" id="3.50.50.60">
    <property type="entry name" value="FAD/NAD(P)-binding domain"/>
    <property type="match status" value="1"/>
</dbReference>
<dbReference type="Proteomes" id="UP000230161">
    <property type="component" value="Unassembled WGS sequence"/>
</dbReference>
<dbReference type="GO" id="GO:0033765">
    <property type="term" value="F:steroid dehydrogenase activity, acting on the CH-CH group of donors"/>
    <property type="evidence" value="ECO:0007669"/>
    <property type="project" value="UniProtKB-ARBA"/>
</dbReference>
<dbReference type="RefSeq" id="WP_100344222.1">
    <property type="nucleotide sequence ID" value="NZ_PGFB01000002.1"/>
</dbReference>
<dbReference type="InterPro" id="IPR050315">
    <property type="entry name" value="FAD-oxidoreductase_2"/>
</dbReference>
<feature type="domain" description="FAD-dependent oxidoreductase 2 FAD-binding" evidence="5">
    <location>
        <begin position="148"/>
        <end position="420"/>
    </location>
</feature>
<evidence type="ECO:0000313" key="6">
    <source>
        <dbReference type="EMBL" id="PJJ63761.1"/>
    </source>
</evidence>
<sequence length="458" mass="48473">MNEPEQVDLVVIGAGMSGLRAASVAARSLRVLVLEKLDEVGGSARLSAGMFWLPPTMAAYDEHVPHGDRRLAAAVLAAYDDEVAQIRASGVFVAEEPHRQVMGWGRGYSTDIRPYLLHMRDQLIARGGTVLTDAGVTEVERRGGHFLVRFERGGAVAQVVASAVVLATGGFQGSAALRAELLPQVGPDILVRSNPGSRGDGLRFGRSLGAAEAGDTGSFYGHLIPHPIASWSPEQFFHYSIYFSSHAVLVVADGRRVSDESRGDELLNQDLAGVPGMRGFVIFDESVRSSHALSEPFPNFVSLDRLRYAMDAGARHAVAPTFEELADRLAGFGVDREQLLRTLRGDTTRSFLASRLERAPLPEAGQLAELRTPPYYALEVQPSITFTMGGLAVDTTARVLGGDGAPIPGLYAIGCDIGGLSSYGYAGGLAPAHITGTAAGRDAVRYVHSGSAPGAAVG</sequence>
<feature type="domain" description="FAD-dependent oxidoreductase 2 FAD-binding" evidence="5">
    <location>
        <begin position="8"/>
        <end position="62"/>
    </location>
</feature>
<dbReference type="PANTHER" id="PTHR43400">
    <property type="entry name" value="FUMARATE REDUCTASE"/>
    <property type="match status" value="1"/>
</dbReference>
<reference evidence="6 7" key="1">
    <citation type="submission" date="2017-11" db="EMBL/GenBank/DDBJ databases">
        <title>Genomic Encyclopedia of Archaeal and Bacterial Type Strains, Phase II (KMG-II): From Individual Species to Whole Genera.</title>
        <authorList>
            <person name="Goeker M."/>
        </authorList>
    </citation>
    <scope>NUCLEOTIDE SEQUENCE [LARGE SCALE GENOMIC DNA]</scope>
    <source>
        <strain evidence="6 7">DSM 25625</strain>
    </source>
</reference>
<dbReference type="SUPFAM" id="SSF51905">
    <property type="entry name" value="FAD/NAD(P)-binding domain"/>
    <property type="match status" value="1"/>
</dbReference>
<protein>
    <submittedName>
        <fullName evidence="6">Putative flavoprotein YhiN</fullName>
    </submittedName>
</protein>
<evidence type="ECO:0000313" key="7">
    <source>
        <dbReference type="Proteomes" id="UP000230161"/>
    </source>
</evidence>
<keyword evidence="2" id="KW-0285">Flavoprotein</keyword>
<keyword evidence="3" id="KW-0274">FAD</keyword>
<proteinExistence type="predicted"/>
<evidence type="ECO:0000256" key="3">
    <source>
        <dbReference type="ARBA" id="ARBA00022827"/>
    </source>
</evidence>
<comment type="cofactor">
    <cofactor evidence="1">
        <name>FAD</name>
        <dbReference type="ChEBI" id="CHEBI:57692"/>
    </cofactor>
</comment>
<dbReference type="InterPro" id="IPR036188">
    <property type="entry name" value="FAD/NAD-bd_sf"/>
</dbReference>
<dbReference type="AlphaFoldDB" id="A0A2M9C0A0"/>
<accession>A0A2M9C0A0</accession>
<dbReference type="Gene3D" id="3.90.700.10">
    <property type="entry name" value="Succinate dehydrogenase/fumarate reductase flavoprotein, catalytic domain"/>
    <property type="match status" value="1"/>
</dbReference>
<keyword evidence="4" id="KW-0560">Oxidoreductase</keyword>
<organism evidence="6 7">
    <name type="scientific">Compostimonas suwonensis</name>
    <dbReference type="NCBI Taxonomy" id="1048394"/>
    <lineage>
        <taxon>Bacteria</taxon>
        <taxon>Bacillati</taxon>
        <taxon>Actinomycetota</taxon>
        <taxon>Actinomycetes</taxon>
        <taxon>Micrococcales</taxon>
        <taxon>Microbacteriaceae</taxon>
        <taxon>Compostimonas</taxon>
    </lineage>
</organism>
<dbReference type="OrthoDB" id="9813348at2"/>
<evidence type="ECO:0000256" key="4">
    <source>
        <dbReference type="ARBA" id="ARBA00023002"/>
    </source>
</evidence>
<dbReference type="InterPro" id="IPR003953">
    <property type="entry name" value="FAD-dep_OxRdtase_2_FAD-bd"/>
</dbReference>
<evidence type="ECO:0000259" key="5">
    <source>
        <dbReference type="Pfam" id="PF00890"/>
    </source>
</evidence>
<dbReference type="InterPro" id="IPR027477">
    <property type="entry name" value="Succ_DH/fumarate_Rdtase_cat_sf"/>
</dbReference>
<gene>
    <name evidence="6" type="ORF">CLV54_1436</name>
</gene>
<dbReference type="EMBL" id="PGFB01000002">
    <property type="protein sequence ID" value="PJJ63761.1"/>
    <property type="molecule type" value="Genomic_DNA"/>
</dbReference>
<evidence type="ECO:0000256" key="2">
    <source>
        <dbReference type="ARBA" id="ARBA00022630"/>
    </source>
</evidence>
<dbReference type="SUPFAM" id="SSF56425">
    <property type="entry name" value="Succinate dehydrogenase/fumarate reductase flavoprotein, catalytic domain"/>
    <property type="match status" value="1"/>
</dbReference>
<comment type="caution">
    <text evidence="6">The sequence shown here is derived from an EMBL/GenBank/DDBJ whole genome shotgun (WGS) entry which is preliminary data.</text>
</comment>
<name>A0A2M9C0A0_9MICO</name>
<dbReference type="PANTHER" id="PTHR43400:SF7">
    <property type="entry name" value="FAD-DEPENDENT OXIDOREDUCTASE 2 FAD BINDING DOMAIN-CONTAINING PROTEIN"/>
    <property type="match status" value="1"/>
</dbReference>